<name>A0AAW2EFT5_9HYME</name>
<evidence type="ECO:0000313" key="1">
    <source>
        <dbReference type="EMBL" id="KAL0102243.1"/>
    </source>
</evidence>
<evidence type="ECO:0000313" key="2">
    <source>
        <dbReference type="Proteomes" id="UP001430953"/>
    </source>
</evidence>
<reference evidence="1 2" key="1">
    <citation type="submission" date="2023-03" db="EMBL/GenBank/DDBJ databases">
        <title>High recombination rates correlate with genetic variation in Cardiocondyla obscurior ants.</title>
        <authorList>
            <person name="Errbii M."/>
        </authorList>
    </citation>
    <scope>NUCLEOTIDE SEQUENCE [LARGE SCALE GENOMIC DNA]</scope>
    <source>
        <strain evidence="1">Alpha-2009</strain>
        <tissue evidence="1">Whole body</tissue>
    </source>
</reference>
<sequence>MGGVISTVGDNCPLSRKRAEGPKLSRMLLSIDSISSQRRVQRKLDQLSHHQFAEYTIDREQSNLSSTLSSRKSLFYFTETDNLDGRDSYLDKFFSNKLQTLS</sequence>
<gene>
    <name evidence="1" type="ORF">PUN28_018645</name>
</gene>
<dbReference type="EMBL" id="JADYXP020000023">
    <property type="protein sequence ID" value="KAL0102243.1"/>
    <property type="molecule type" value="Genomic_DNA"/>
</dbReference>
<accession>A0AAW2EFT5</accession>
<dbReference type="Proteomes" id="UP001430953">
    <property type="component" value="Unassembled WGS sequence"/>
</dbReference>
<proteinExistence type="predicted"/>
<comment type="caution">
    <text evidence="1">The sequence shown here is derived from an EMBL/GenBank/DDBJ whole genome shotgun (WGS) entry which is preliminary data.</text>
</comment>
<dbReference type="AlphaFoldDB" id="A0AAW2EFT5"/>
<keyword evidence="2" id="KW-1185">Reference proteome</keyword>
<protein>
    <submittedName>
        <fullName evidence="1">Uncharacterized protein</fullName>
    </submittedName>
</protein>
<organism evidence="1 2">
    <name type="scientific">Cardiocondyla obscurior</name>
    <dbReference type="NCBI Taxonomy" id="286306"/>
    <lineage>
        <taxon>Eukaryota</taxon>
        <taxon>Metazoa</taxon>
        <taxon>Ecdysozoa</taxon>
        <taxon>Arthropoda</taxon>
        <taxon>Hexapoda</taxon>
        <taxon>Insecta</taxon>
        <taxon>Pterygota</taxon>
        <taxon>Neoptera</taxon>
        <taxon>Endopterygota</taxon>
        <taxon>Hymenoptera</taxon>
        <taxon>Apocrita</taxon>
        <taxon>Aculeata</taxon>
        <taxon>Formicoidea</taxon>
        <taxon>Formicidae</taxon>
        <taxon>Myrmicinae</taxon>
        <taxon>Cardiocondyla</taxon>
    </lineage>
</organism>